<feature type="binding site" evidence="11">
    <location>
        <position position="71"/>
    </location>
    <ligand>
        <name>substrate</name>
    </ligand>
</feature>
<dbReference type="GO" id="GO:0009073">
    <property type="term" value="P:aromatic amino acid family biosynthetic process"/>
    <property type="evidence" value="ECO:0007669"/>
    <property type="project" value="UniProtKB-KW"/>
</dbReference>
<dbReference type="SUPFAM" id="SSF52540">
    <property type="entry name" value="P-loop containing nucleoside triphosphate hydrolases"/>
    <property type="match status" value="1"/>
</dbReference>
<reference evidence="13" key="1">
    <citation type="journal article" date="2022" name="G3 (Bethesda)">
        <title>Unveiling the complete genome sequence of Alicyclobacillus acidoterrestris DSM 3922T, a taint-producing strain.</title>
        <authorList>
            <person name="Leonardo I.C."/>
            <person name="Barreto Crespo M.T."/>
            <person name="Gaspar F.B."/>
        </authorList>
    </citation>
    <scope>NUCLEOTIDE SEQUENCE [LARGE SCALE GENOMIC DNA]</scope>
    <source>
        <strain evidence="13">DSM 3922</strain>
    </source>
</reference>
<evidence type="ECO:0000256" key="3">
    <source>
        <dbReference type="ARBA" id="ARBA00012154"/>
    </source>
</evidence>
<feature type="binding site" evidence="11">
    <location>
        <position position="6"/>
    </location>
    <ligand>
        <name>Mg(2+)</name>
        <dbReference type="ChEBI" id="CHEBI:18420"/>
    </ligand>
</feature>
<dbReference type="PANTHER" id="PTHR21087">
    <property type="entry name" value="SHIKIMATE KINASE"/>
    <property type="match status" value="1"/>
</dbReference>
<feature type="binding site" evidence="11">
    <location>
        <position position="24"/>
    </location>
    <ligand>
        <name>substrate</name>
    </ligand>
</feature>
<keyword evidence="4 11" id="KW-0028">Amino-acid biosynthesis</keyword>
<keyword evidence="5 11" id="KW-0808">Transferase</keyword>
<gene>
    <name evidence="11" type="primary">aroK</name>
    <name evidence="12" type="ORF">K1I37_12375</name>
</gene>
<evidence type="ECO:0000256" key="6">
    <source>
        <dbReference type="ARBA" id="ARBA00022741"/>
    </source>
</evidence>
<dbReference type="PANTHER" id="PTHR21087:SF16">
    <property type="entry name" value="SHIKIMATE KINASE 1, CHLOROPLASTIC"/>
    <property type="match status" value="1"/>
</dbReference>
<comment type="function">
    <text evidence="11">Catalyzes the specific phosphorylation of the 3-hydroxyl group of shikimic acid using ATP as a cosubstrate.</text>
</comment>
<dbReference type="GO" id="GO:0008652">
    <property type="term" value="P:amino acid biosynthetic process"/>
    <property type="evidence" value="ECO:0007669"/>
    <property type="project" value="UniProtKB-KW"/>
</dbReference>
<comment type="subcellular location">
    <subcellularLocation>
        <location evidence="11">Cytoplasm</location>
    </subcellularLocation>
</comment>
<feature type="binding site" evidence="11">
    <location>
        <position position="110"/>
    </location>
    <ligand>
        <name>ATP</name>
        <dbReference type="ChEBI" id="CHEBI:30616"/>
    </ligand>
</feature>
<keyword evidence="11" id="KW-0963">Cytoplasm</keyword>
<evidence type="ECO:0000256" key="4">
    <source>
        <dbReference type="ARBA" id="ARBA00022605"/>
    </source>
</evidence>
<dbReference type="EC" id="2.7.1.71" evidence="3 11"/>
<evidence type="ECO:0000256" key="8">
    <source>
        <dbReference type="ARBA" id="ARBA00022840"/>
    </source>
</evidence>
<organism evidence="12 13">
    <name type="scientific">Alicyclobacillus acidoterrestris (strain ATCC 49025 / DSM 3922 / CIP 106132 / NCIMB 13137 / GD3B)</name>
    <dbReference type="NCBI Taxonomy" id="1356854"/>
    <lineage>
        <taxon>Bacteria</taxon>
        <taxon>Bacillati</taxon>
        <taxon>Bacillota</taxon>
        <taxon>Bacilli</taxon>
        <taxon>Bacillales</taxon>
        <taxon>Alicyclobacillaceae</taxon>
        <taxon>Alicyclobacillus</taxon>
    </lineage>
</organism>
<keyword evidence="8 11" id="KW-0067">ATP-binding</keyword>
<evidence type="ECO:0000256" key="7">
    <source>
        <dbReference type="ARBA" id="ARBA00022777"/>
    </source>
</evidence>
<evidence type="ECO:0000256" key="2">
    <source>
        <dbReference type="ARBA" id="ARBA00006997"/>
    </source>
</evidence>
<name>A0A9E6ZK41_ALIAG</name>
<dbReference type="HAMAP" id="MF_00109">
    <property type="entry name" value="Shikimate_kinase"/>
    <property type="match status" value="1"/>
</dbReference>
<dbReference type="GO" id="GO:0000287">
    <property type="term" value="F:magnesium ion binding"/>
    <property type="evidence" value="ECO:0007669"/>
    <property type="project" value="UniProtKB-UniRule"/>
</dbReference>
<protein>
    <recommendedName>
        <fullName evidence="3 11">Shikimate kinase</fullName>
        <shortName evidence="11">SK</shortName>
        <ecNumber evidence="3 11">2.7.1.71</ecNumber>
    </recommendedName>
</protein>
<evidence type="ECO:0000256" key="11">
    <source>
        <dbReference type="HAMAP-Rule" id="MF_00109"/>
    </source>
</evidence>
<accession>A0A9E6ZK41</accession>
<keyword evidence="13" id="KW-1185">Reference proteome</keyword>
<comment type="cofactor">
    <cofactor evidence="11">
        <name>Mg(2+)</name>
        <dbReference type="ChEBI" id="CHEBI:18420"/>
    </cofactor>
    <text evidence="11">Binds 1 Mg(2+) ion per subunit.</text>
</comment>
<evidence type="ECO:0000256" key="5">
    <source>
        <dbReference type="ARBA" id="ARBA00022679"/>
    </source>
</evidence>
<feature type="binding site" evidence="11">
    <location>
        <position position="129"/>
    </location>
    <ligand>
        <name>substrate</name>
    </ligand>
</feature>
<feature type="binding site" evidence="11">
    <location>
        <position position="48"/>
    </location>
    <ligand>
        <name>substrate</name>
    </ligand>
</feature>
<comment type="pathway">
    <text evidence="1 11">Metabolic intermediate biosynthesis; chorismate biosynthesis; chorismate from D-erythrose 4-phosphate and phosphoenolpyruvate: step 5/7.</text>
</comment>
<evidence type="ECO:0000256" key="1">
    <source>
        <dbReference type="ARBA" id="ARBA00004842"/>
    </source>
</evidence>
<sequence length="166" mass="18443">MASGKSTVGRALAKALSYSFVDLDQWIESSTGRTIPDIFTTLGEAEFRRIEQAALSDLGQADGAFVLATGGGVVTRPENREALVRDWQCVYLRARPETIERRLDADGAVRPLLAVADRTSTIRHLLEKREAWYAEVSSHTVNVDEMDVPEIVQEVVAWLTRERGRA</sequence>
<dbReference type="Proteomes" id="UP000829401">
    <property type="component" value="Chromosome"/>
</dbReference>
<keyword evidence="11" id="KW-0460">Magnesium</keyword>
<dbReference type="CDD" id="cd00464">
    <property type="entry name" value="SK"/>
    <property type="match status" value="1"/>
</dbReference>
<dbReference type="InterPro" id="IPR023000">
    <property type="entry name" value="Shikimate_kinase_CS"/>
</dbReference>
<keyword evidence="11" id="KW-0479">Metal-binding</keyword>
<dbReference type="EMBL" id="CP080467">
    <property type="protein sequence ID" value="UNO50883.1"/>
    <property type="molecule type" value="Genomic_DNA"/>
</dbReference>
<dbReference type="InterPro" id="IPR000623">
    <property type="entry name" value="Shikimate_kinase/TSH1"/>
</dbReference>
<evidence type="ECO:0000313" key="13">
    <source>
        <dbReference type="Proteomes" id="UP000829401"/>
    </source>
</evidence>
<comment type="catalytic activity">
    <reaction evidence="10 11">
        <text>shikimate + ATP = 3-phosphoshikimate + ADP + H(+)</text>
        <dbReference type="Rhea" id="RHEA:13121"/>
        <dbReference type="ChEBI" id="CHEBI:15378"/>
        <dbReference type="ChEBI" id="CHEBI:30616"/>
        <dbReference type="ChEBI" id="CHEBI:36208"/>
        <dbReference type="ChEBI" id="CHEBI:145989"/>
        <dbReference type="ChEBI" id="CHEBI:456216"/>
        <dbReference type="EC" id="2.7.1.71"/>
    </reaction>
</comment>
<dbReference type="GO" id="GO:0009423">
    <property type="term" value="P:chorismate biosynthetic process"/>
    <property type="evidence" value="ECO:0007669"/>
    <property type="project" value="UniProtKB-UniRule"/>
</dbReference>
<comment type="caution">
    <text evidence="11">Lacks conserved residue(s) required for the propagation of feature annotation.</text>
</comment>
<evidence type="ECO:0000256" key="10">
    <source>
        <dbReference type="ARBA" id="ARBA00048567"/>
    </source>
</evidence>
<keyword evidence="9 11" id="KW-0057">Aromatic amino acid biosynthesis</keyword>
<feature type="binding site" evidence="11">
    <location>
        <begin position="2"/>
        <end position="7"/>
    </location>
    <ligand>
        <name>ATP</name>
        <dbReference type="ChEBI" id="CHEBI:30616"/>
    </ligand>
</feature>
<evidence type="ECO:0000313" key="12">
    <source>
        <dbReference type="EMBL" id="UNO50883.1"/>
    </source>
</evidence>
<dbReference type="PROSITE" id="PS01128">
    <property type="entry name" value="SHIKIMATE_KINASE"/>
    <property type="match status" value="1"/>
</dbReference>
<dbReference type="GO" id="GO:0004765">
    <property type="term" value="F:shikimate kinase activity"/>
    <property type="evidence" value="ECO:0007669"/>
    <property type="project" value="UniProtKB-UniRule"/>
</dbReference>
<proteinExistence type="inferred from homology"/>
<dbReference type="PRINTS" id="PR01100">
    <property type="entry name" value="SHIKIMTKNASE"/>
</dbReference>
<dbReference type="InterPro" id="IPR031322">
    <property type="entry name" value="Shikimate/glucono_kinase"/>
</dbReference>
<evidence type="ECO:0000256" key="9">
    <source>
        <dbReference type="ARBA" id="ARBA00023141"/>
    </source>
</evidence>
<dbReference type="Pfam" id="PF01202">
    <property type="entry name" value="SKI"/>
    <property type="match status" value="1"/>
</dbReference>
<dbReference type="GO" id="GO:0005829">
    <property type="term" value="C:cytosol"/>
    <property type="evidence" value="ECO:0007669"/>
    <property type="project" value="TreeGrafter"/>
</dbReference>
<dbReference type="Gene3D" id="3.40.50.300">
    <property type="entry name" value="P-loop containing nucleotide triphosphate hydrolases"/>
    <property type="match status" value="1"/>
</dbReference>
<dbReference type="AlphaFoldDB" id="A0A9E6ZK41"/>
<keyword evidence="6 11" id="KW-0547">Nucleotide-binding</keyword>
<dbReference type="KEGG" id="aaco:K1I37_12375"/>
<dbReference type="GO" id="GO:0005524">
    <property type="term" value="F:ATP binding"/>
    <property type="evidence" value="ECO:0007669"/>
    <property type="project" value="UniProtKB-UniRule"/>
</dbReference>
<keyword evidence="7 11" id="KW-0418">Kinase</keyword>
<dbReference type="InterPro" id="IPR027417">
    <property type="entry name" value="P-loop_NTPase"/>
</dbReference>
<comment type="similarity">
    <text evidence="2 11">Belongs to the shikimate kinase family.</text>
</comment>
<comment type="subunit">
    <text evidence="11">Monomer.</text>
</comment>